<keyword evidence="3" id="KW-1185">Reference proteome</keyword>
<dbReference type="PANTHER" id="PTHR31739">
    <property type="entry name" value="ENT-COPALYL DIPHOSPHATE SYNTHASE, CHLOROPLASTIC"/>
    <property type="match status" value="1"/>
</dbReference>
<dbReference type="InterPro" id="IPR008930">
    <property type="entry name" value="Terpenoid_cyclase/PrenylTrfase"/>
</dbReference>
<comment type="caution">
    <text evidence="2">The sequence shown here is derived from an EMBL/GenBank/DDBJ whole genome shotgun (WGS) entry which is preliminary data.</text>
</comment>
<dbReference type="Gene3D" id="1.50.10.20">
    <property type="match status" value="1"/>
</dbReference>
<dbReference type="Pfam" id="PF13243">
    <property type="entry name" value="SQHop_cyclase_C"/>
    <property type="match status" value="1"/>
</dbReference>
<evidence type="ECO:0000313" key="3">
    <source>
        <dbReference type="Proteomes" id="UP000823521"/>
    </source>
</evidence>
<reference evidence="2 3" key="1">
    <citation type="submission" date="2019-12" db="EMBL/GenBank/DDBJ databases">
        <title>Whole genome sequencing of endophytic Actinobacterium Micromonospora sp. MPMI6T.</title>
        <authorList>
            <person name="Evv R."/>
            <person name="Podile A.R."/>
        </authorList>
    </citation>
    <scope>NUCLEOTIDE SEQUENCE [LARGE SCALE GENOMIC DNA]</scope>
    <source>
        <strain evidence="2 3">MPMI6</strain>
    </source>
</reference>
<accession>A0ABS3VP33</accession>
<dbReference type="RefSeq" id="WP_208813032.1">
    <property type="nucleotide sequence ID" value="NZ_WVUH01000059.1"/>
</dbReference>
<dbReference type="Proteomes" id="UP000823521">
    <property type="component" value="Unassembled WGS sequence"/>
</dbReference>
<dbReference type="InterPro" id="IPR050148">
    <property type="entry name" value="Terpene_synthase-like"/>
</dbReference>
<feature type="domain" description="Squalene cyclase C-terminal" evidence="1">
    <location>
        <begin position="366"/>
        <end position="469"/>
    </location>
</feature>
<dbReference type="SUPFAM" id="SSF48239">
    <property type="entry name" value="Terpenoid cyclases/Protein prenyltransferases"/>
    <property type="match status" value="1"/>
</dbReference>
<dbReference type="EMBL" id="WVUH01000059">
    <property type="protein sequence ID" value="MBO4206257.1"/>
    <property type="molecule type" value="Genomic_DNA"/>
</dbReference>
<name>A0ABS3VP33_MICEH</name>
<evidence type="ECO:0000259" key="1">
    <source>
        <dbReference type="Pfam" id="PF13243"/>
    </source>
</evidence>
<organism evidence="2 3">
    <name type="scientific">Micromonospora echinofusca</name>
    <dbReference type="NCBI Taxonomy" id="47858"/>
    <lineage>
        <taxon>Bacteria</taxon>
        <taxon>Bacillati</taxon>
        <taxon>Actinomycetota</taxon>
        <taxon>Actinomycetes</taxon>
        <taxon>Micromonosporales</taxon>
        <taxon>Micromonosporaceae</taxon>
        <taxon>Micromonospora</taxon>
    </lineage>
</organism>
<dbReference type="Gene3D" id="1.50.10.160">
    <property type="match status" value="1"/>
</dbReference>
<dbReference type="PANTHER" id="PTHR31739:SF25">
    <property type="entry name" value="(E,E)-GERANYLLINALOOL SYNTHASE"/>
    <property type="match status" value="1"/>
</dbReference>
<protein>
    <recommendedName>
        <fullName evidence="1">Squalene cyclase C-terminal domain-containing protein</fullName>
    </recommendedName>
</protein>
<dbReference type="InterPro" id="IPR032696">
    <property type="entry name" value="SQ_cyclase_C"/>
</dbReference>
<evidence type="ECO:0000313" key="2">
    <source>
        <dbReference type="EMBL" id="MBO4206257.1"/>
    </source>
</evidence>
<gene>
    <name evidence="2" type="ORF">GSF22_09590</name>
</gene>
<proteinExistence type="predicted"/>
<sequence>MTGRTHPASALADALLRESAEDGWALLGPSVYETGRIVVDAPWLAGHAARLRYLCDEQADDGGWGVAGFRLVPSLSATEALLRIHRRRLDVDRVLPADEVSRRAAAGVRFLDAHLTEGHPLPDLVAVELVVPRLIDLINEHLRHLTAESPAALPAGVTGIVLRPPTDSDPELLRRLRARAAAGQPLPKKLWHSWEILTPGGVCDPRVVMRDGNVGVSPAATAAWLGGPPEPDHPAARYLHTVQQRCGGPLPVGAPMPYFERSWILTILGANAVPHTVPEKVLDSLEEAVGPDGAPAGPGLPVDADDTATVLLALQLNGRGQPLDPLMRYFDGERFFTYPEERTPSPTANAHALEALAARVAHHPDERNRYAPVQRATTRWLTGLQNADGSWDDKWHGSPYYATACCARALAGYDDDHCRAAVERAVGWMLGTRQAGGRWGHGTGTVEETAYAAGTLALSRSPQRATVVADALAAAARTLRDGRVDERATPLWIGKDVYTPVRIVRATCLAAAYRLGVLDGGRDGR</sequence>